<accession>A0AAE8XFV6</accession>
<evidence type="ECO:0000256" key="1">
    <source>
        <dbReference type="SAM" id="MobiDB-lite"/>
    </source>
</evidence>
<dbReference type="GeneID" id="77933547"/>
<reference evidence="2 3" key="1">
    <citation type="submission" date="2021-06" db="EMBL/GenBank/DDBJ databases">
        <authorList>
            <person name="Chen R."/>
            <person name="Qin H."/>
            <person name="He S."/>
            <person name="Han P."/>
            <person name="Xu F."/>
            <person name="Sun H."/>
            <person name="Fan H."/>
            <person name="Tong Y."/>
        </authorList>
    </citation>
    <scope>NUCLEOTIDE SEQUENCE [LARGE SCALE GENOMIC DNA]</scope>
</reference>
<dbReference type="RefSeq" id="YP_010657628.1">
    <property type="nucleotide sequence ID" value="NC_070848.1"/>
</dbReference>
<proteinExistence type="predicted"/>
<protein>
    <submittedName>
        <fullName evidence="2">Uncharacterized protein</fullName>
    </submittedName>
</protein>
<dbReference type="EMBL" id="MZ447858">
    <property type="protein sequence ID" value="UAW01193.1"/>
    <property type="molecule type" value="Genomic_DNA"/>
</dbReference>
<organism evidence="2 3">
    <name type="scientific">Vibrio phage BUCT194</name>
    <dbReference type="NCBI Taxonomy" id="2859072"/>
    <lineage>
        <taxon>Viruses</taxon>
        <taxon>Duplodnaviria</taxon>
        <taxon>Heunggongvirae</taxon>
        <taxon>Uroviricota</taxon>
        <taxon>Caudoviricetes</taxon>
        <taxon>Schitoviridae</taxon>
        <taxon>Varunavirus</taxon>
        <taxon>Varunavirus BUCT194</taxon>
    </lineage>
</organism>
<dbReference type="KEGG" id="vg:77933547"/>
<feature type="compositionally biased region" description="Polar residues" evidence="1">
    <location>
        <begin position="10"/>
        <end position="22"/>
    </location>
</feature>
<keyword evidence="3" id="KW-1185">Reference proteome</keyword>
<name>A0AAE8XFV6_9CAUD</name>
<evidence type="ECO:0000313" key="3">
    <source>
        <dbReference type="Proteomes" id="UP000828026"/>
    </source>
</evidence>
<feature type="region of interest" description="Disordered" evidence="1">
    <location>
        <begin position="1"/>
        <end position="24"/>
    </location>
</feature>
<evidence type="ECO:0000313" key="2">
    <source>
        <dbReference type="EMBL" id="UAW01193.1"/>
    </source>
</evidence>
<dbReference type="Proteomes" id="UP000828026">
    <property type="component" value="Segment"/>
</dbReference>
<sequence length="91" mass="10186">MAITRKDDQTQAPANNASQRGQFPQKEEAVAWLNIEVQTANGEWITVPASIPMLDSKNVHKGMVNKAKSDPDFEFQIRGRVHIPTNVVPEF</sequence>